<gene>
    <name evidence="3" type="ORF">EDD66_105106</name>
</gene>
<dbReference type="Gene3D" id="3.30.1180.10">
    <property type="match status" value="1"/>
</dbReference>
<dbReference type="EMBL" id="RJVG01000005">
    <property type="protein sequence ID" value="ROR28167.1"/>
    <property type="molecule type" value="Genomic_DNA"/>
</dbReference>
<name>A0A3N1XTH5_9FIRM</name>
<dbReference type="PANTHER" id="PTHR33434:SF3">
    <property type="entry name" value="DEGV DOMAIN-CONTAINING PROTEIN YITS"/>
    <property type="match status" value="1"/>
</dbReference>
<proteinExistence type="predicted"/>
<sequence length="289" mass="32106">MRDFVITTDSNSDLPEEYITENQIGIIPHYYDLDGITYGDEINLTPKQFYDKMREGKMPTTMASNPAVILDTFRKYAGDGLDILHLSFSAALSGGCSNVMAGGREVAEEYKESNIIVIDTCNVSLCQGMIVMKAVELKKAGKSIEEVAQWIRDHLQNFCVQFTVDDLFHLNRGGRISKTTAIMGTVINVKPILYVNEEGALLPLSKVRGRKRALSTIVDNMEERMGAFKDNIELICIVHGDSMEDARYVEELIKSRFQPKNIIINTISPSIGAHSGPGAIGICFMGERK</sequence>
<evidence type="ECO:0000313" key="4">
    <source>
        <dbReference type="Proteomes" id="UP000273083"/>
    </source>
</evidence>
<dbReference type="PROSITE" id="PS51482">
    <property type="entry name" value="DEGV"/>
    <property type="match status" value="1"/>
</dbReference>
<protein>
    <submittedName>
        <fullName evidence="3">DegV family protein with EDD domain</fullName>
    </submittedName>
</protein>
<evidence type="ECO:0000256" key="2">
    <source>
        <dbReference type="ARBA" id="ARBA00023121"/>
    </source>
</evidence>
<dbReference type="Proteomes" id="UP000273083">
    <property type="component" value="Unassembled WGS sequence"/>
</dbReference>
<reference evidence="3 4" key="1">
    <citation type="submission" date="2018-11" db="EMBL/GenBank/DDBJ databases">
        <title>Genomic Encyclopedia of Type Strains, Phase IV (KMG-IV): sequencing the most valuable type-strain genomes for metagenomic binning, comparative biology and taxonomic classification.</title>
        <authorList>
            <person name="Goeker M."/>
        </authorList>
    </citation>
    <scope>NUCLEOTIDE SEQUENCE [LARGE SCALE GENOMIC DNA]</scope>
    <source>
        <strain evidence="3 4">DSM 26537</strain>
    </source>
</reference>
<organism evidence="3 4">
    <name type="scientific">Mobilisporobacter senegalensis</name>
    <dbReference type="NCBI Taxonomy" id="1329262"/>
    <lineage>
        <taxon>Bacteria</taxon>
        <taxon>Bacillati</taxon>
        <taxon>Bacillota</taxon>
        <taxon>Clostridia</taxon>
        <taxon>Lachnospirales</taxon>
        <taxon>Lachnospiraceae</taxon>
        <taxon>Mobilisporobacter</taxon>
    </lineage>
</organism>
<comment type="function">
    <text evidence="1">May bind long-chain fatty acids, such as palmitate, and may play a role in lipid transport or fatty acid metabolism.</text>
</comment>
<dbReference type="InterPro" id="IPR050270">
    <property type="entry name" value="DegV_domain_contain"/>
</dbReference>
<dbReference type="Pfam" id="PF02645">
    <property type="entry name" value="DegV"/>
    <property type="match status" value="1"/>
</dbReference>
<evidence type="ECO:0000256" key="1">
    <source>
        <dbReference type="ARBA" id="ARBA00003238"/>
    </source>
</evidence>
<dbReference type="PANTHER" id="PTHR33434">
    <property type="entry name" value="DEGV DOMAIN-CONTAINING PROTEIN DR_1986-RELATED"/>
    <property type="match status" value="1"/>
</dbReference>
<comment type="caution">
    <text evidence="3">The sequence shown here is derived from an EMBL/GenBank/DDBJ whole genome shotgun (WGS) entry which is preliminary data.</text>
</comment>
<keyword evidence="2" id="KW-0446">Lipid-binding</keyword>
<dbReference type="Gene3D" id="3.40.50.10170">
    <property type="match status" value="1"/>
</dbReference>
<dbReference type="InterPro" id="IPR003797">
    <property type="entry name" value="DegV"/>
</dbReference>
<dbReference type="GO" id="GO:0008289">
    <property type="term" value="F:lipid binding"/>
    <property type="evidence" value="ECO:0007669"/>
    <property type="project" value="UniProtKB-KW"/>
</dbReference>
<dbReference type="RefSeq" id="WP_123609348.1">
    <property type="nucleotide sequence ID" value="NZ_RJVG01000005.1"/>
</dbReference>
<evidence type="ECO:0000313" key="3">
    <source>
        <dbReference type="EMBL" id="ROR28167.1"/>
    </source>
</evidence>
<dbReference type="InterPro" id="IPR043168">
    <property type="entry name" value="DegV_C"/>
</dbReference>
<dbReference type="OrthoDB" id="9780660at2"/>
<dbReference type="AlphaFoldDB" id="A0A3N1XTH5"/>
<dbReference type="SUPFAM" id="SSF82549">
    <property type="entry name" value="DAK1/DegV-like"/>
    <property type="match status" value="1"/>
</dbReference>
<accession>A0A3N1XTH5</accession>
<keyword evidence="4" id="KW-1185">Reference proteome</keyword>
<dbReference type="NCBIfam" id="TIGR00762">
    <property type="entry name" value="DegV"/>
    <property type="match status" value="1"/>
</dbReference>